<dbReference type="OrthoDB" id="8431028at2"/>
<feature type="chain" id="PRO_5002479857" description="Lipoprotein" evidence="1">
    <location>
        <begin position="22"/>
        <end position="148"/>
    </location>
</feature>
<gene>
    <name evidence="2" type="ORF">VD17_11140</name>
</gene>
<evidence type="ECO:0008006" key="4">
    <source>
        <dbReference type="Google" id="ProtNLM"/>
    </source>
</evidence>
<accession>A0A0F4VAM4</accession>
<dbReference type="Proteomes" id="UP000033400">
    <property type="component" value="Unassembled WGS sequence"/>
</dbReference>
<organism evidence="2 3">
    <name type="scientific">Pseudomonas fluorescens</name>
    <dbReference type="NCBI Taxonomy" id="294"/>
    <lineage>
        <taxon>Bacteria</taxon>
        <taxon>Pseudomonadati</taxon>
        <taxon>Pseudomonadota</taxon>
        <taxon>Gammaproteobacteria</taxon>
        <taxon>Pseudomonadales</taxon>
        <taxon>Pseudomonadaceae</taxon>
        <taxon>Pseudomonas</taxon>
    </lineage>
</organism>
<evidence type="ECO:0000313" key="2">
    <source>
        <dbReference type="EMBL" id="KJZ65908.1"/>
    </source>
</evidence>
<evidence type="ECO:0000313" key="3">
    <source>
        <dbReference type="Proteomes" id="UP000033400"/>
    </source>
</evidence>
<proteinExistence type="predicted"/>
<dbReference type="EMBL" id="LACH01000017">
    <property type="protein sequence ID" value="KJZ65908.1"/>
    <property type="molecule type" value="Genomic_DNA"/>
</dbReference>
<dbReference type="InterPro" id="IPR058087">
    <property type="entry name" value="XAC2610_dom"/>
</dbReference>
<reference evidence="2 3" key="1">
    <citation type="submission" date="2015-03" db="EMBL/GenBank/DDBJ databases">
        <title>Comparative genomics of Pseudomonas insights into diversity of traits involved in vanlence and defense.</title>
        <authorList>
            <person name="Qin Y."/>
        </authorList>
    </citation>
    <scope>NUCLEOTIDE SEQUENCE [LARGE SCALE GENOMIC DNA]</scope>
    <source>
        <strain evidence="2 3">H24</strain>
    </source>
</reference>
<name>A0A0F4VAM4_PSEFL</name>
<dbReference type="AlphaFoldDB" id="A0A0F4VAM4"/>
<protein>
    <recommendedName>
        <fullName evidence="4">Lipoprotein</fullName>
    </recommendedName>
</protein>
<comment type="caution">
    <text evidence="2">The sequence shown here is derived from an EMBL/GenBank/DDBJ whole genome shotgun (WGS) entry which is preliminary data.</text>
</comment>
<dbReference type="RefSeq" id="WP_046053863.1">
    <property type="nucleotide sequence ID" value="NZ_LACH01000017.1"/>
</dbReference>
<dbReference type="PATRIC" id="fig|294.133.peg.1335"/>
<sequence length="148" mass="17005">MRFKYLALSLLGLLWTAPVFADVITFSPTKNVEATLVLEGPMLTVAVKREAHNESRTIDFQAENELHVQINDFNFDGMKDFAVSQIDDGMGTFDYYRIFVYQPKSSTFEELQPDCGDGFVNLRIESKRKALISTYWEMNVPNQCVTRF</sequence>
<keyword evidence="1" id="KW-0732">Signal</keyword>
<feature type="signal peptide" evidence="1">
    <location>
        <begin position="1"/>
        <end position="21"/>
    </location>
</feature>
<dbReference type="NCBIfam" id="NF047539">
    <property type="entry name" value="XAC2610_fam"/>
    <property type="match status" value="1"/>
</dbReference>
<evidence type="ECO:0000256" key="1">
    <source>
        <dbReference type="SAM" id="SignalP"/>
    </source>
</evidence>